<dbReference type="SUPFAM" id="SSF52540">
    <property type="entry name" value="P-loop containing nucleoside triphosphate hydrolases"/>
    <property type="match status" value="1"/>
</dbReference>
<feature type="binding site" evidence="15">
    <location>
        <begin position="113"/>
        <end position="116"/>
    </location>
    <ligand>
        <name>GTP</name>
        <dbReference type="ChEBI" id="CHEBI:37565"/>
        <label>1</label>
    </ligand>
</feature>
<dbReference type="PRINTS" id="PR00326">
    <property type="entry name" value="GTP1OBG"/>
</dbReference>
<keyword evidence="11" id="KW-0406">Ion transport</keyword>
<dbReference type="InterPro" id="IPR006073">
    <property type="entry name" value="GTP-bd"/>
</dbReference>
<evidence type="ECO:0000256" key="15">
    <source>
        <dbReference type="PIRSR" id="PIRSR603373-1"/>
    </source>
</evidence>
<evidence type="ECO:0000256" key="9">
    <source>
        <dbReference type="ARBA" id="ARBA00022989"/>
    </source>
</evidence>
<keyword evidence="4" id="KW-1003">Cell membrane</keyword>
<evidence type="ECO:0000256" key="12">
    <source>
        <dbReference type="ARBA" id="ARBA00023134"/>
    </source>
</evidence>
<feature type="transmembrane region" description="Helical" evidence="17">
    <location>
        <begin position="362"/>
        <end position="386"/>
    </location>
</feature>
<feature type="transmembrane region" description="Helical" evidence="17">
    <location>
        <begin position="220"/>
        <end position="242"/>
    </location>
</feature>
<dbReference type="GO" id="GO:0005525">
    <property type="term" value="F:GTP binding"/>
    <property type="evidence" value="ECO:0007669"/>
    <property type="project" value="UniProtKB-KW"/>
</dbReference>
<dbReference type="PATRIC" id="fig|29343.3.peg.537"/>
<dbReference type="KEGG" id="ccel:CCDG5_0510"/>
<evidence type="ECO:0000256" key="13">
    <source>
        <dbReference type="ARBA" id="ARBA00023136"/>
    </source>
</evidence>
<evidence type="ECO:0000313" key="20">
    <source>
        <dbReference type="Proteomes" id="UP000032431"/>
    </source>
</evidence>
<evidence type="ECO:0000256" key="11">
    <source>
        <dbReference type="ARBA" id="ARBA00023065"/>
    </source>
</evidence>
<feature type="binding site" evidence="15">
    <location>
        <begin position="53"/>
        <end position="56"/>
    </location>
    <ligand>
        <name>GTP</name>
        <dbReference type="ChEBI" id="CHEBI:37565"/>
        <label>1</label>
    </ligand>
</feature>
<keyword evidence="12 15" id="KW-0342">GTP-binding</keyword>
<dbReference type="CDD" id="cd01879">
    <property type="entry name" value="FeoB"/>
    <property type="match status" value="1"/>
</dbReference>
<feature type="binding site" evidence="16">
    <location>
        <position position="22"/>
    </location>
    <ligand>
        <name>Mg(2+)</name>
        <dbReference type="ChEBI" id="CHEBI:18420"/>
        <label>1</label>
    </ligand>
</feature>
<feature type="transmembrane region" description="Helical" evidence="17">
    <location>
        <begin position="580"/>
        <end position="600"/>
    </location>
</feature>
<feature type="transmembrane region" description="Helical" evidence="17">
    <location>
        <begin position="450"/>
        <end position="469"/>
    </location>
</feature>
<feature type="binding site" evidence="16">
    <location>
        <position position="19"/>
    </location>
    <ligand>
        <name>Mg(2+)</name>
        <dbReference type="ChEBI" id="CHEBI:18420"/>
        <label>2</label>
    </ligand>
</feature>
<feature type="transmembrane region" description="Helical" evidence="17">
    <location>
        <begin position="485"/>
        <end position="503"/>
    </location>
</feature>
<dbReference type="Pfam" id="PF07670">
    <property type="entry name" value="Gate"/>
    <property type="match status" value="2"/>
</dbReference>
<evidence type="ECO:0000256" key="17">
    <source>
        <dbReference type="RuleBase" id="RU362098"/>
    </source>
</evidence>
<proteinExistence type="inferred from homology"/>
<evidence type="ECO:0000256" key="14">
    <source>
        <dbReference type="NCBIfam" id="TIGR00437"/>
    </source>
</evidence>
<keyword evidence="13 17" id="KW-0472">Membrane</keyword>
<dbReference type="NCBIfam" id="TIGR00437">
    <property type="entry name" value="feoB"/>
    <property type="match status" value="1"/>
</dbReference>
<dbReference type="GO" id="GO:0005886">
    <property type="term" value="C:plasma membrane"/>
    <property type="evidence" value="ECO:0007669"/>
    <property type="project" value="UniProtKB-SubCell"/>
</dbReference>
<accession>A0A078KMF5</accession>
<sequence>MKLVLAGNPNSGKTSLFNALTGSKQHVGNWPGVTVEKKEGFVNINGERHTIVDLPGIYTLDADTIEQKVARDYIFNGKPDLIINILDATNLRRNLYFTLQLRESGIPLIITLNMMDEVNKSGVKIDMDKLSRMLGVPVVGISASKGTGIDELFNTIDKFKNKEIKIEPFCLGCSNCTKCKSGEFRYHFIDNIIANCVISTKHDALNETTSKIDRFVLNKYLAFPIFFVIMFLVFFITFGNAVTKVSDGIDYLLNTLLSGAISSGLESINVPQPLISIICGGIIPGIGTVISFLPQIAVLFFLMSALEDSGYMARAAIMMDRVFASMGLSGSSFIPLIMGFGCTVPAVMACRILPTEKDRRMTVLLTSFVSCSARLPLYALLAGLFFRKYQGAVVFSIYVLGIVVAVLVAFILNKTVFKKSNAPFIMELPPYRLPNARNLLMHTWEKVKGFIIKAGTVLFTASVILWFLQSFTPTLSLTENPENSIIAYIGRFLAPIFIPLGFGNWKAVTALLSGLAAKEMVVSTFSVLSGAPGSAAELQAAVSQLFTPLTAYAFMVFVLLYTPCISAIATMKKEFNSLKWTAGTLAIDFSAAWIISFLIYNVGRLFGL</sequence>
<keyword evidence="16" id="KW-0460">Magnesium</keyword>
<dbReference type="InterPro" id="IPR050860">
    <property type="entry name" value="FeoB_GTPase"/>
</dbReference>
<dbReference type="InterPro" id="IPR011640">
    <property type="entry name" value="Fe2_transport_prot_B_C"/>
</dbReference>
<evidence type="ECO:0000256" key="5">
    <source>
        <dbReference type="ARBA" id="ARBA00022496"/>
    </source>
</evidence>
<evidence type="ECO:0000256" key="6">
    <source>
        <dbReference type="ARBA" id="ARBA00022519"/>
    </source>
</evidence>
<evidence type="ECO:0000256" key="3">
    <source>
        <dbReference type="ARBA" id="ARBA00022448"/>
    </source>
</evidence>
<feature type="binding site" evidence="16">
    <location>
        <position position="21"/>
    </location>
    <ligand>
        <name>Mg(2+)</name>
        <dbReference type="ChEBI" id="CHEBI:18420"/>
        <label>2</label>
    </ligand>
</feature>
<evidence type="ECO:0000256" key="7">
    <source>
        <dbReference type="ARBA" id="ARBA00022692"/>
    </source>
</evidence>
<evidence type="ECO:0000256" key="4">
    <source>
        <dbReference type="ARBA" id="ARBA00022475"/>
    </source>
</evidence>
<dbReference type="STRING" id="29343.CCDG5_0510"/>
<evidence type="ECO:0000256" key="2">
    <source>
        <dbReference type="ARBA" id="ARBA00004429"/>
    </source>
</evidence>
<feature type="binding site" evidence="15">
    <location>
        <begin position="7"/>
        <end position="14"/>
    </location>
    <ligand>
        <name>GTP</name>
        <dbReference type="ChEBI" id="CHEBI:37565"/>
        <label>1</label>
    </ligand>
</feature>
<dbReference type="GO" id="GO:0046872">
    <property type="term" value="F:metal ion binding"/>
    <property type="evidence" value="ECO:0007669"/>
    <property type="project" value="UniProtKB-KW"/>
</dbReference>
<feature type="transmembrane region" description="Helical" evidence="17">
    <location>
        <begin position="392"/>
        <end position="412"/>
    </location>
</feature>
<dbReference type="Proteomes" id="UP000032431">
    <property type="component" value="Chromosome I"/>
</dbReference>
<evidence type="ECO:0000256" key="8">
    <source>
        <dbReference type="ARBA" id="ARBA00022741"/>
    </source>
</evidence>
<keyword evidence="20" id="KW-1185">Reference proteome</keyword>
<dbReference type="HOGENOM" id="CLU_013350_3_2_9"/>
<dbReference type="InterPro" id="IPR003373">
    <property type="entry name" value="Fe2_transport_prot-B"/>
</dbReference>
<keyword evidence="16" id="KW-0479">Metal-binding</keyword>
<dbReference type="InterPro" id="IPR027417">
    <property type="entry name" value="P-loop_NTPase"/>
</dbReference>
<dbReference type="NCBIfam" id="TIGR00231">
    <property type="entry name" value="small_GTP"/>
    <property type="match status" value="1"/>
</dbReference>
<gene>
    <name evidence="19" type="ORF">CCDG5_0510</name>
</gene>
<feature type="transmembrane region" description="Helical" evidence="17">
    <location>
        <begin position="277"/>
        <end position="302"/>
    </location>
</feature>
<comment type="subcellular location">
    <subcellularLocation>
        <location evidence="2">Cell inner membrane</location>
        <topology evidence="2">Multi-pass membrane protein</topology>
    </subcellularLocation>
    <subcellularLocation>
        <location evidence="17">Cell membrane</location>
        <topology evidence="17">Multi-pass membrane protein</topology>
    </subcellularLocation>
</comment>
<reference evidence="20" key="1">
    <citation type="submission" date="2014-07" db="EMBL/GenBank/DDBJ databases">
        <authorList>
            <person name="Wibberg D."/>
        </authorList>
    </citation>
    <scope>NUCLEOTIDE SEQUENCE [LARGE SCALE GENOMIC DNA]</scope>
    <source>
        <strain evidence="20">DG5</strain>
    </source>
</reference>
<dbReference type="EMBL" id="LM995447">
    <property type="protein sequence ID" value="CDZ23648.1"/>
    <property type="molecule type" value="Genomic_DNA"/>
</dbReference>
<dbReference type="FunFam" id="3.40.50.300:FF:000426">
    <property type="entry name" value="Ferrous iron transport protein B"/>
    <property type="match status" value="1"/>
</dbReference>
<evidence type="ECO:0000256" key="10">
    <source>
        <dbReference type="ARBA" id="ARBA00023004"/>
    </source>
</evidence>
<protein>
    <recommendedName>
        <fullName evidence="14 17">Ferrous iron transport protein B</fullName>
    </recommendedName>
</protein>
<dbReference type="InterPro" id="IPR030389">
    <property type="entry name" value="G_FEOB_dom"/>
</dbReference>
<dbReference type="GO" id="GO:0015093">
    <property type="term" value="F:ferrous iron transmembrane transporter activity"/>
    <property type="evidence" value="ECO:0007669"/>
    <property type="project" value="UniProtKB-UniRule"/>
</dbReference>
<dbReference type="Pfam" id="PF02421">
    <property type="entry name" value="FeoB_N"/>
    <property type="match status" value="1"/>
</dbReference>
<evidence type="ECO:0000256" key="1">
    <source>
        <dbReference type="ARBA" id="ARBA00003926"/>
    </source>
</evidence>
<dbReference type="AlphaFoldDB" id="A0A078KMF5"/>
<evidence type="ECO:0000313" key="19">
    <source>
        <dbReference type="EMBL" id="CDZ23648.1"/>
    </source>
</evidence>
<keyword evidence="5 17" id="KW-0410">Iron transport</keyword>
<dbReference type="Gene3D" id="3.40.50.300">
    <property type="entry name" value="P-loop containing nucleotide triphosphate hydrolases"/>
    <property type="match status" value="1"/>
</dbReference>
<feature type="transmembrane region" description="Helical" evidence="17">
    <location>
        <begin position="322"/>
        <end position="350"/>
    </location>
</feature>
<dbReference type="OrthoDB" id="9809127at2"/>
<keyword evidence="10 17" id="KW-0408">Iron</keyword>
<dbReference type="PROSITE" id="PS51711">
    <property type="entry name" value="G_FEOB"/>
    <property type="match status" value="1"/>
</dbReference>
<feature type="binding site" evidence="16">
    <location>
        <position position="18"/>
    </location>
    <ligand>
        <name>Mg(2+)</name>
        <dbReference type="ChEBI" id="CHEBI:18420"/>
        <label>2</label>
    </ligand>
</feature>
<comment type="function">
    <text evidence="1 17">Probable transporter of a GTP-driven Fe(2+) uptake system.</text>
</comment>
<comment type="similarity">
    <text evidence="17">Belongs to the TRAFAC class TrmE-Era-EngA-EngB-Septin-like GTPase superfamily. FeoB GTPase (TC 9.A.8) family.</text>
</comment>
<keyword evidence="7 17" id="KW-0812">Transmembrane</keyword>
<keyword evidence="6" id="KW-0997">Cell inner membrane</keyword>
<dbReference type="Pfam" id="PF07664">
    <property type="entry name" value="FeoB_C"/>
    <property type="match status" value="1"/>
</dbReference>
<dbReference type="InterPro" id="IPR011642">
    <property type="entry name" value="Gate_dom"/>
</dbReference>
<evidence type="ECO:0000256" key="16">
    <source>
        <dbReference type="PIRSR" id="PIRSR603373-2"/>
    </source>
</evidence>
<keyword evidence="9 17" id="KW-1133">Transmembrane helix</keyword>
<dbReference type="PANTHER" id="PTHR43185">
    <property type="entry name" value="FERROUS IRON TRANSPORT PROTEIN B"/>
    <property type="match status" value="1"/>
</dbReference>
<keyword evidence="8 15" id="KW-0547">Nucleotide-binding</keyword>
<dbReference type="InterPro" id="IPR005225">
    <property type="entry name" value="Small_GTP-bd"/>
</dbReference>
<feature type="transmembrane region" description="Helical" evidence="17">
    <location>
        <begin position="549"/>
        <end position="568"/>
    </location>
</feature>
<dbReference type="PANTHER" id="PTHR43185:SF1">
    <property type="entry name" value="FE(2+) TRANSPORTER FEOB"/>
    <property type="match status" value="1"/>
</dbReference>
<evidence type="ECO:0000259" key="18">
    <source>
        <dbReference type="PROSITE" id="PS51711"/>
    </source>
</evidence>
<feature type="binding site" evidence="15">
    <location>
        <begin position="32"/>
        <end position="36"/>
    </location>
    <ligand>
        <name>GTP</name>
        <dbReference type="ChEBI" id="CHEBI:37565"/>
        <label>1</label>
    </ligand>
</feature>
<feature type="domain" description="FeoB-type G" evidence="18">
    <location>
        <begin position="1"/>
        <end position="162"/>
    </location>
</feature>
<keyword evidence="3 17" id="KW-0813">Transport</keyword>
<name>A0A078KMF5_9FIRM</name>
<organism evidence="19 20">
    <name type="scientific">[Clostridium] cellulosi</name>
    <dbReference type="NCBI Taxonomy" id="29343"/>
    <lineage>
        <taxon>Bacteria</taxon>
        <taxon>Bacillati</taxon>
        <taxon>Bacillota</taxon>
        <taxon>Clostridia</taxon>
        <taxon>Eubacteriales</taxon>
        <taxon>Oscillospiraceae</taxon>
        <taxon>Oscillospiraceae incertae sedis</taxon>
    </lineage>
</organism>